<protein>
    <submittedName>
        <fullName evidence="1">Uncharacterized protein</fullName>
    </submittedName>
</protein>
<dbReference type="AlphaFoldDB" id="A0A2Z7C1Q4"/>
<organism evidence="1 2">
    <name type="scientific">Dorcoceras hygrometricum</name>
    <dbReference type="NCBI Taxonomy" id="472368"/>
    <lineage>
        <taxon>Eukaryota</taxon>
        <taxon>Viridiplantae</taxon>
        <taxon>Streptophyta</taxon>
        <taxon>Embryophyta</taxon>
        <taxon>Tracheophyta</taxon>
        <taxon>Spermatophyta</taxon>
        <taxon>Magnoliopsida</taxon>
        <taxon>eudicotyledons</taxon>
        <taxon>Gunneridae</taxon>
        <taxon>Pentapetalae</taxon>
        <taxon>asterids</taxon>
        <taxon>lamiids</taxon>
        <taxon>Lamiales</taxon>
        <taxon>Gesneriaceae</taxon>
        <taxon>Didymocarpoideae</taxon>
        <taxon>Trichosporeae</taxon>
        <taxon>Loxocarpinae</taxon>
        <taxon>Dorcoceras</taxon>
    </lineage>
</organism>
<reference evidence="1 2" key="1">
    <citation type="journal article" date="2015" name="Proc. Natl. Acad. Sci. U.S.A.">
        <title>The resurrection genome of Boea hygrometrica: A blueprint for survival of dehydration.</title>
        <authorList>
            <person name="Xiao L."/>
            <person name="Yang G."/>
            <person name="Zhang L."/>
            <person name="Yang X."/>
            <person name="Zhao S."/>
            <person name="Ji Z."/>
            <person name="Zhou Q."/>
            <person name="Hu M."/>
            <person name="Wang Y."/>
            <person name="Chen M."/>
            <person name="Xu Y."/>
            <person name="Jin H."/>
            <person name="Xiao X."/>
            <person name="Hu G."/>
            <person name="Bao F."/>
            <person name="Hu Y."/>
            <person name="Wan P."/>
            <person name="Li L."/>
            <person name="Deng X."/>
            <person name="Kuang T."/>
            <person name="Xiang C."/>
            <person name="Zhu J.K."/>
            <person name="Oliver M.J."/>
            <person name="He Y."/>
        </authorList>
    </citation>
    <scope>NUCLEOTIDE SEQUENCE [LARGE SCALE GENOMIC DNA]</scope>
    <source>
        <strain evidence="2">cv. XS01</strain>
    </source>
</reference>
<keyword evidence="2" id="KW-1185">Reference proteome</keyword>
<gene>
    <name evidence="1" type="ORF">F511_37232</name>
</gene>
<name>A0A2Z7C1Q4_9LAMI</name>
<dbReference type="Proteomes" id="UP000250235">
    <property type="component" value="Unassembled WGS sequence"/>
</dbReference>
<sequence>MVNSSRHISSPNPNCSPNLISSDCRQFTSSNERDVVEVFKLLAISSQTVLQFQ</sequence>
<proteinExistence type="predicted"/>
<evidence type="ECO:0000313" key="1">
    <source>
        <dbReference type="EMBL" id="KZV38225.1"/>
    </source>
</evidence>
<dbReference type="EMBL" id="KV002016">
    <property type="protein sequence ID" value="KZV38225.1"/>
    <property type="molecule type" value="Genomic_DNA"/>
</dbReference>
<accession>A0A2Z7C1Q4</accession>
<evidence type="ECO:0000313" key="2">
    <source>
        <dbReference type="Proteomes" id="UP000250235"/>
    </source>
</evidence>